<sequence>MSSFIEHFQKRYTTKKYDSSRKINPAILDELKQAVRLSPSSINSQPWHFTFVSDESTKQQLATASLFNDKKVLDSDTVVVFSRINDISFFEKQIQENLPEGAVAYYNNMIKPLPEAEIKAWFDKQVYLALGVLLSACSQLAIDATPMEGIESEKYNQILGHDKYHALVAVALGFRAEDDSNQPSVKPKSRVATDKIVTTV</sequence>
<dbReference type="CDD" id="cd02149">
    <property type="entry name" value="NfsB-like"/>
    <property type="match status" value="1"/>
</dbReference>
<keyword evidence="3" id="KW-0285">Flavoprotein</keyword>
<keyword evidence="10" id="KW-1185">Reference proteome</keyword>
<dbReference type="PANTHER" id="PTHR23026:SF125">
    <property type="entry name" value="OXYGEN-INSENSITIVE NAD(P)H NITROREDUCTASE"/>
    <property type="match status" value="1"/>
</dbReference>
<evidence type="ECO:0000256" key="2">
    <source>
        <dbReference type="ARBA" id="ARBA00007118"/>
    </source>
</evidence>
<dbReference type="PANTHER" id="PTHR23026">
    <property type="entry name" value="NADPH NITROREDUCTASE"/>
    <property type="match status" value="1"/>
</dbReference>
<accession>A0A255ZRK4</accession>
<evidence type="ECO:0000256" key="4">
    <source>
        <dbReference type="ARBA" id="ARBA00022643"/>
    </source>
</evidence>
<dbReference type="InterPro" id="IPR029479">
    <property type="entry name" value="Nitroreductase"/>
</dbReference>
<keyword evidence="6" id="KW-0560">Oxidoreductase</keyword>
<comment type="cofactor">
    <cofactor evidence="1">
        <name>FMN</name>
        <dbReference type="ChEBI" id="CHEBI:58210"/>
    </cofactor>
</comment>
<name>A0A255ZRK4_9FLAO</name>
<evidence type="ECO:0000256" key="3">
    <source>
        <dbReference type="ARBA" id="ARBA00022630"/>
    </source>
</evidence>
<dbReference type="GO" id="GO:0046857">
    <property type="term" value="F:oxidoreductase activity, acting on other nitrogenous compounds as donors, with NAD or NADP as acceptor"/>
    <property type="evidence" value="ECO:0007669"/>
    <property type="project" value="TreeGrafter"/>
</dbReference>
<dbReference type="RefSeq" id="WP_094486589.1">
    <property type="nucleotide sequence ID" value="NZ_NOXX01000202.1"/>
</dbReference>
<proteinExistence type="inferred from homology"/>
<dbReference type="SUPFAM" id="SSF55469">
    <property type="entry name" value="FMN-dependent nitroreductase-like"/>
    <property type="match status" value="1"/>
</dbReference>
<dbReference type="InterPro" id="IPR033878">
    <property type="entry name" value="NfsB-like"/>
</dbReference>
<evidence type="ECO:0000256" key="7">
    <source>
        <dbReference type="ARBA" id="ARBA00023027"/>
    </source>
</evidence>
<dbReference type="InterPro" id="IPR000415">
    <property type="entry name" value="Nitroreductase-like"/>
</dbReference>
<gene>
    <name evidence="9" type="ORF">CHX27_09740</name>
</gene>
<evidence type="ECO:0000313" key="10">
    <source>
        <dbReference type="Proteomes" id="UP000216035"/>
    </source>
</evidence>
<evidence type="ECO:0000259" key="8">
    <source>
        <dbReference type="Pfam" id="PF00881"/>
    </source>
</evidence>
<keyword evidence="4" id="KW-0288">FMN</keyword>
<dbReference type="AlphaFoldDB" id="A0A255ZRK4"/>
<dbReference type="Gene3D" id="3.40.109.10">
    <property type="entry name" value="NADH Oxidase"/>
    <property type="match status" value="1"/>
</dbReference>
<dbReference type="GO" id="GO:0005829">
    <property type="term" value="C:cytosol"/>
    <property type="evidence" value="ECO:0007669"/>
    <property type="project" value="TreeGrafter"/>
</dbReference>
<dbReference type="OrthoDB" id="9809288at2"/>
<keyword evidence="5" id="KW-0521">NADP</keyword>
<comment type="caution">
    <text evidence="9">The sequence shown here is derived from an EMBL/GenBank/DDBJ whole genome shotgun (WGS) entry which is preliminary data.</text>
</comment>
<dbReference type="Proteomes" id="UP000216035">
    <property type="component" value="Unassembled WGS sequence"/>
</dbReference>
<evidence type="ECO:0000313" key="9">
    <source>
        <dbReference type="EMBL" id="OYQ43515.1"/>
    </source>
</evidence>
<evidence type="ECO:0000256" key="1">
    <source>
        <dbReference type="ARBA" id="ARBA00001917"/>
    </source>
</evidence>
<comment type="similarity">
    <text evidence="2">Belongs to the nitroreductase family.</text>
</comment>
<dbReference type="InterPro" id="IPR050627">
    <property type="entry name" value="Nitroreductase/BluB"/>
</dbReference>
<keyword evidence="7" id="KW-0520">NAD</keyword>
<dbReference type="EMBL" id="NOXX01000202">
    <property type="protein sequence ID" value="OYQ43515.1"/>
    <property type="molecule type" value="Genomic_DNA"/>
</dbReference>
<evidence type="ECO:0000256" key="5">
    <source>
        <dbReference type="ARBA" id="ARBA00022857"/>
    </source>
</evidence>
<organism evidence="9 10">
    <name type="scientific">Flavobacterium aurantiibacter</name>
    <dbReference type="NCBI Taxonomy" id="2023067"/>
    <lineage>
        <taxon>Bacteria</taxon>
        <taxon>Pseudomonadati</taxon>
        <taxon>Bacteroidota</taxon>
        <taxon>Flavobacteriia</taxon>
        <taxon>Flavobacteriales</taxon>
        <taxon>Flavobacteriaceae</taxon>
        <taxon>Flavobacterium</taxon>
    </lineage>
</organism>
<feature type="domain" description="Nitroreductase" evidence="8">
    <location>
        <begin position="10"/>
        <end position="173"/>
    </location>
</feature>
<dbReference type="GO" id="GO:0046256">
    <property type="term" value="P:2,4,6-trinitrotoluene catabolic process"/>
    <property type="evidence" value="ECO:0007669"/>
    <property type="project" value="TreeGrafter"/>
</dbReference>
<protein>
    <submittedName>
        <fullName evidence="9">NAD(P)H-dependent oxidoreductase</fullName>
    </submittedName>
</protein>
<dbReference type="Pfam" id="PF00881">
    <property type="entry name" value="Nitroreductase"/>
    <property type="match status" value="1"/>
</dbReference>
<evidence type="ECO:0000256" key="6">
    <source>
        <dbReference type="ARBA" id="ARBA00023002"/>
    </source>
</evidence>
<reference evidence="9 10" key="1">
    <citation type="submission" date="2017-07" db="EMBL/GenBank/DDBJ databases">
        <title>Flavobacterium cyanobacteriorum sp. nov., isolated from cyanobacterial aggregates in a eutrophic lake.</title>
        <authorList>
            <person name="Cai H."/>
        </authorList>
    </citation>
    <scope>NUCLEOTIDE SEQUENCE [LARGE SCALE GENOMIC DNA]</scope>
    <source>
        <strain evidence="9 10">TH167</strain>
    </source>
</reference>